<dbReference type="Proteomes" id="UP001187192">
    <property type="component" value="Unassembled WGS sequence"/>
</dbReference>
<protein>
    <submittedName>
        <fullName evidence="1">Uncharacterized protein</fullName>
    </submittedName>
</protein>
<keyword evidence="2" id="KW-1185">Reference proteome</keyword>
<dbReference type="Gramene" id="FCD_00027965-RA">
    <property type="protein sequence ID" value="FCD_00027965-RA:cds"/>
    <property type="gene ID" value="FCD_00027965"/>
</dbReference>
<evidence type="ECO:0000313" key="1">
    <source>
        <dbReference type="EMBL" id="GMN68311.1"/>
    </source>
</evidence>
<dbReference type="EMBL" id="BTGU01000591">
    <property type="protein sequence ID" value="GMN68311.1"/>
    <property type="molecule type" value="Genomic_DNA"/>
</dbReference>
<accession>A0AA88E9N4</accession>
<evidence type="ECO:0000313" key="2">
    <source>
        <dbReference type="Proteomes" id="UP001187192"/>
    </source>
</evidence>
<proteinExistence type="predicted"/>
<reference evidence="1" key="1">
    <citation type="submission" date="2023-07" db="EMBL/GenBank/DDBJ databases">
        <title>draft genome sequence of fig (Ficus carica).</title>
        <authorList>
            <person name="Takahashi T."/>
            <person name="Nishimura K."/>
        </authorList>
    </citation>
    <scope>NUCLEOTIDE SEQUENCE</scope>
</reference>
<dbReference type="AlphaFoldDB" id="A0AA88E9N4"/>
<sequence length="68" mass="7632">MLSHRFDKCLSRSCRSSHGVGNGYVPGMSLCFVTASLASSEGRQRRVESGVRIIRDLLCFGAIWLWRN</sequence>
<comment type="caution">
    <text evidence="1">The sequence shown here is derived from an EMBL/GenBank/DDBJ whole genome shotgun (WGS) entry which is preliminary data.</text>
</comment>
<organism evidence="1 2">
    <name type="scientific">Ficus carica</name>
    <name type="common">Common fig</name>
    <dbReference type="NCBI Taxonomy" id="3494"/>
    <lineage>
        <taxon>Eukaryota</taxon>
        <taxon>Viridiplantae</taxon>
        <taxon>Streptophyta</taxon>
        <taxon>Embryophyta</taxon>
        <taxon>Tracheophyta</taxon>
        <taxon>Spermatophyta</taxon>
        <taxon>Magnoliopsida</taxon>
        <taxon>eudicotyledons</taxon>
        <taxon>Gunneridae</taxon>
        <taxon>Pentapetalae</taxon>
        <taxon>rosids</taxon>
        <taxon>fabids</taxon>
        <taxon>Rosales</taxon>
        <taxon>Moraceae</taxon>
        <taxon>Ficeae</taxon>
        <taxon>Ficus</taxon>
    </lineage>
</organism>
<gene>
    <name evidence="1" type="ORF">TIFTF001_037366</name>
</gene>
<name>A0AA88E9N4_FICCA</name>